<dbReference type="GO" id="GO:0016998">
    <property type="term" value="P:cell wall macromolecule catabolic process"/>
    <property type="evidence" value="ECO:0007669"/>
    <property type="project" value="InterPro"/>
</dbReference>
<dbReference type="SUPFAM" id="SSF51445">
    <property type="entry name" value="(Trans)glycosidases"/>
    <property type="match status" value="1"/>
</dbReference>
<dbReference type="InterPro" id="IPR002477">
    <property type="entry name" value="Peptidoglycan-bd-like"/>
</dbReference>
<dbReference type="SUPFAM" id="SSF47090">
    <property type="entry name" value="PGBD-like"/>
    <property type="match status" value="1"/>
</dbReference>
<evidence type="ECO:0000256" key="1">
    <source>
        <dbReference type="ARBA" id="ARBA00010646"/>
    </source>
</evidence>
<evidence type="ECO:0000313" key="6">
    <source>
        <dbReference type="Proteomes" id="UP000002333"/>
    </source>
</evidence>
<dbReference type="PANTHER" id="PTHR34135">
    <property type="entry name" value="LYSOZYME"/>
    <property type="match status" value="1"/>
</dbReference>
<organism evidence="5 6">
    <name type="scientific">Clostridium botulinum (strain 657 / Type Ba4)</name>
    <dbReference type="NCBI Taxonomy" id="515621"/>
    <lineage>
        <taxon>Bacteria</taxon>
        <taxon>Bacillati</taxon>
        <taxon>Bacillota</taxon>
        <taxon>Clostridia</taxon>
        <taxon>Eubacteriales</taxon>
        <taxon>Clostridiaceae</taxon>
        <taxon>Clostridium</taxon>
    </lineage>
</organism>
<protein>
    <submittedName>
        <fullName evidence="5">LycA</fullName>
    </submittedName>
</protein>
<dbReference type="PANTHER" id="PTHR34135:SF2">
    <property type="entry name" value="LYSOZYME"/>
    <property type="match status" value="1"/>
</dbReference>
<gene>
    <name evidence="5" type="ordered locus">CLJ_0012</name>
</gene>
<dbReference type="CDD" id="cd06414">
    <property type="entry name" value="GH25_LytC-like"/>
    <property type="match status" value="1"/>
</dbReference>
<dbReference type="GO" id="GO:0016052">
    <property type="term" value="P:carbohydrate catabolic process"/>
    <property type="evidence" value="ECO:0007669"/>
    <property type="project" value="TreeGrafter"/>
</dbReference>
<dbReference type="InterPro" id="IPR017853">
    <property type="entry name" value="GH"/>
</dbReference>
<dbReference type="Gene3D" id="1.10.101.10">
    <property type="entry name" value="PGBD-like superfamily/PGBD"/>
    <property type="match status" value="1"/>
</dbReference>
<reference evidence="5 6" key="1">
    <citation type="journal article" date="2007" name="PLoS ONE">
        <title>Analysis of the neurotoxin complex genes in Clostridium botulinum A1-A4 and B1 strains: BoNT/A3, /Ba4 and /B1 clusters are located within plasmids.</title>
        <authorList>
            <person name="Smith T.J."/>
            <person name="Hill K.K."/>
            <person name="Foley B.T."/>
            <person name="Detter J.C."/>
            <person name="Munk A.C."/>
            <person name="Bruce D.C."/>
            <person name="Doggett N.A."/>
            <person name="Smith L.A."/>
            <person name="Marks J.D."/>
            <person name="Xie G."/>
            <person name="Brettin T.S."/>
        </authorList>
    </citation>
    <scope>NUCLEOTIDE SEQUENCE [LARGE SCALE GENOMIC DNA]</scope>
    <source>
        <strain evidence="6">657 / Type Ba4</strain>
    </source>
</reference>
<evidence type="ECO:0000256" key="3">
    <source>
        <dbReference type="ARBA" id="ARBA00023295"/>
    </source>
</evidence>
<dbReference type="Proteomes" id="UP000002333">
    <property type="component" value="Plasmid pCLJ"/>
</dbReference>
<comment type="similarity">
    <text evidence="1">Belongs to the glycosyl hydrolase 25 family.</text>
</comment>
<proteinExistence type="inferred from homology"/>
<dbReference type="InterPro" id="IPR036366">
    <property type="entry name" value="PGBDSf"/>
</dbReference>
<geneLocation type="plasmid" evidence="5 6">
    <name>pCLJ</name>
</geneLocation>
<sequence length="318" mass="35497">MYMLEGIDVSEHQGEIDWKAVKNSGIQFAILRAGYGKNNIDKQFINNANGCTSVGMPFGLYWFSYAYTEDMARKEAQYCIAQATKYKISYPICYDLEYDTIRYANNCGVTITKSLATKMVHAFCQEVERNGYFAMNYSNQDFLLNKFDSSLLKRYALWYAWYNNSLNRKCGIWQYSENGRVPGIAGAAVDMNYCYLNMAGASNTKLNNNTSRGGHYLIRELQQEINSQGFGEVVVDGIAGQATINSAPICKQGARGGITKVIQQMLINIGYPVGSYGADGVFGDGTVTAIKAFQRDCHLVADGIVGKETWKALFRNLK</sequence>
<dbReference type="InterPro" id="IPR002053">
    <property type="entry name" value="Glyco_hydro_25"/>
</dbReference>
<dbReference type="PROSITE" id="PS51904">
    <property type="entry name" value="GLYCOSYL_HYDROL_F25_2"/>
    <property type="match status" value="1"/>
</dbReference>
<dbReference type="SMART" id="SM00641">
    <property type="entry name" value="Glyco_25"/>
    <property type="match status" value="1"/>
</dbReference>
<dbReference type="KEGG" id="cbi:CLJ_0012"/>
<evidence type="ECO:0000313" key="5">
    <source>
        <dbReference type="EMBL" id="ACQ51213.1"/>
    </source>
</evidence>
<keyword evidence="5" id="KW-0614">Plasmid</keyword>
<dbReference type="Pfam" id="PF01183">
    <property type="entry name" value="Glyco_hydro_25"/>
    <property type="match status" value="1"/>
</dbReference>
<reference evidence="6" key="2">
    <citation type="submission" date="2008-05" db="EMBL/GenBank/DDBJ databases">
        <title>Genome sequence of Clostridium botulinum Ba4 strain 657 plasmid pCLJ.</title>
        <authorList>
            <person name="Shrivastava S."/>
            <person name="Brown J.L."/>
            <person name="Bruce D."/>
            <person name="Detter C."/>
            <person name="Munk C."/>
            <person name="Smith L.A."/>
            <person name="Smith T.J."/>
            <person name="Sutton G."/>
            <person name="Brettin T.S."/>
        </authorList>
    </citation>
    <scope>NUCLEOTIDE SEQUENCE [LARGE SCALE GENOMIC DNA]</scope>
    <source>
        <strain evidence="6">657 / Type Ba4</strain>
        <plasmid evidence="6">pCLJ</plasmid>
    </source>
</reference>
<dbReference type="InterPro" id="IPR018077">
    <property type="entry name" value="Glyco_hydro_fam25_subgr"/>
</dbReference>
<keyword evidence="2" id="KW-0378">Hydrolase</keyword>
<accession>A0A3F2ZR14</accession>
<dbReference type="InterPro" id="IPR036365">
    <property type="entry name" value="PGBD-like_sf"/>
</dbReference>
<dbReference type="Gene3D" id="3.20.20.80">
    <property type="entry name" value="Glycosidases"/>
    <property type="match status" value="1"/>
</dbReference>
<feature type="domain" description="Peptidoglycan binding-like" evidence="4">
    <location>
        <begin position="259"/>
        <end position="313"/>
    </location>
</feature>
<dbReference type="GO" id="GO:0003796">
    <property type="term" value="F:lysozyme activity"/>
    <property type="evidence" value="ECO:0007669"/>
    <property type="project" value="InterPro"/>
</dbReference>
<dbReference type="Pfam" id="PF01471">
    <property type="entry name" value="PG_binding_1"/>
    <property type="match status" value="1"/>
</dbReference>
<name>A0A3F2ZR14_CLOB6</name>
<keyword evidence="3" id="KW-0326">Glycosidase</keyword>
<dbReference type="GO" id="GO:0009253">
    <property type="term" value="P:peptidoglycan catabolic process"/>
    <property type="evidence" value="ECO:0007669"/>
    <property type="project" value="InterPro"/>
</dbReference>
<dbReference type="EMBL" id="CP001081">
    <property type="protein sequence ID" value="ACQ51213.1"/>
    <property type="molecule type" value="Genomic_DNA"/>
</dbReference>
<dbReference type="AlphaFoldDB" id="A0A3F2ZR14"/>
<evidence type="ECO:0000259" key="4">
    <source>
        <dbReference type="Pfam" id="PF01471"/>
    </source>
</evidence>
<evidence type="ECO:0000256" key="2">
    <source>
        <dbReference type="ARBA" id="ARBA00022801"/>
    </source>
</evidence>